<evidence type="ECO:0000313" key="2">
    <source>
        <dbReference type="EMBL" id="TIX51484.1"/>
    </source>
</evidence>
<dbReference type="OrthoDB" id="9781059at2"/>
<dbReference type="InterPro" id="IPR029016">
    <property type="entry name" value="GAF-like_dom_sf"/>
</dbReference>
<comment type="caution">
    <text evidence="2">The sequence shown here is derived from an EMBL/GenBank/DDBJ whole genome shotgun (WGS) entry which is preliminary data.</text>
</comment>
<dbReference type="Pfam" id="PF04397">
    <property type="entry name" value="LytTR"/>
    <property type="match status" value="1"/>
</dbReference>
<evidence type="ECO:0000313" key="3">
    <source>
        <dbReference type="Proteomes" id="UP000309389"/>
    </source>
</evidence>
<protein>
    <submittedName>
        <fullName evidence="2">GAF domain-containing protein</fullName>
    </submittedName>
</protein>
<dbReference type="EMBL" id="SSHH01000001">
    <property type="protein sequence ID" value="TIX51484.1"/>
    <property type="molecule type" value="Genomic_DNA"/>
</dbReference>
<name>A0A4T3F531_9SPHN</name>
<dbReference type="Pfam" id="PF01590">
    <property type="entry name" value="GAF"/>
    <property type="match status" value="1"/>
</dbReference>
<gene>
    <name evidence="2" type="ORF">E5222_03240</name>
</gene>
<reference evidence="2 3" key="1">
    <citation type="submission" date="2019-04" db="EMBL/GenBank/DDBJ databases">
        <title>Altererythrobacter aquimixticola sp. nov., isolated from sediment of junction between the ocean and a freshwater spring.</title>
        <authorList>
            <person name="Yoon J.-H."/>
        </authorList>
    </citation>
    <scope>NUCLEOTIDE SEQUENCE [LARGE SCALE GENOMIC DNA]</scope>
    <source>
        <strain evidence="2 3">SSKS-13</strain>
    </source>
</reference>
<feature type="domain" description="HTH LytTR-type" evidence="1">
    <location>
        <begin position="218"/>
        <end position="325"/>
    </location>
</feature>
<keyword evidence="3" id="KW-1185">Reference proteome</keyword>
<sequence length="325" mass="36039">MASIATEWSDDLIVIDTSAQRFGSGVDIWQIGEVPDPLGPPCWAVMAARYLLSLPYEEAVPRLLEFVGEAAGADRAWMLRFNDEVSLLRNSNEWCREGVSSHVADLQNVPVTILGEMLAPLREGRSIAVNDVSLLPRSLRSMQVEFRHQQIQSTLTVPVRNDDGRLIACIGLDSTRAERRWTVDEVHALIQIAALMGVANTEGAPSRRPVGEDFSVPVYLRSGRTIRGVPLASIAAIRADRDGAIVCLRDGVTLDDDRPLRWWQSVLPEQDFLRVHRSALINVRLVEMLRRRQGGQDLELLVTGLPESTPVSRASAAELRRRLGA</sequence>
<dbReference type="Gene3D" id="3.30.450.40">
    <property type="match status" value="1"/>
</dbReference>
<proteinExistence type="predicted"/>
<dbReference type="PROSITE" id="PS50930">
    <property type="entry name" value="HTH_LYTTR"/>
    <property type="match status" value="1"/>
</dbReference>
<dbReference type="SUPFAM" id="SSF55781">
    <property type="entry name" value="GAF domain-like"/>
    <property type="match status" value="1"/>
</dbReference>
<dbReference type="InterPro" id="IPR007492">
    <property type="entry name" value="LytTR_DNA-bd_dom"/>
</dbReference>
<organism evidence="2 3">
    <name type="scientific">Alteraurantiacibacter aquimixticola</name>
    <dbReference type="NCBI Taxonomy" id="2489173"/>
    <lineage>
        <taxon>Bacteria</taxon>
        <taxon>Pseudomonadati</taxon>
        <taxon>Pseudomonadota</taxon>
        <taxon>Alphaproteobacteria</taxon>
        <taxon>Sphingomonadales</taxon>
        <taxon>Erythrobacteraceae</taxon>
        <taxon>Alteraurantiacibacter</taxon>
    </lineage>
</organism>
<dbReference type="InterPro" id="IPR003018">
    <property type="entry name" value="GAF"/>
</dbReference>
<accession>A0A4T3F531</accession>
<evidence type="ECO:0000259" key="1">
    <source>
        <dbReference type="PROSITE" id="PS50930"/>
    </source>
</evidence>
<dbReference type="RefSeq" id="WP_136692270.1">
    <property type="nucleotide sequence ID" value="NZ_SSHH01000001.1"/>
</dbReference>
<dbReference type="AlphaFoldDB" id="A0A4T3F531"/>
<dbReference type="SMART" id="SM00850">
    <property type="entry name" value="LytTR"/>
    <property type="match status" value="1"/>
</dbReference>
<dbReference type="SMART" id="SM00065">
    <property type="entry name" value="GAF"/>
    <property type="match status" value="1"/>
</dbReference>
<dbReference type="Proteomes" id="UP000309389">
    <property type="component" value="Unassembled WGS sequence"/>
</dbReference>
<dbReference type="GO" id="GO:0003677">
    <property type="term" value="F:DNA binding"/>
    <property type="evidence" value="ECO:0007669"/>
    <property type="project" value="InterPro"/>
</dbReference>
<dbReference type="Gene3D" id="2.40.50.1020">
    <property type="entry name" value="LytTr DNA-binding domain"/>
    <property type="match status" value="1"/>
</dbReference>